<evidence type="ECO:0000256" key="1">
    <source>
        <dbReference type="ARBA" id="ARBA00022491"/>
    </source>
</evidence>
<dbReference type="SMART" id="SM00342">
    <property type="entry name" value="HTH_ARAC"/>
    <property type="match status" value="1"/>
</dbReference>
<organism evidence="7 8">
    <name type="scientific">Pseudomonas fluorescens</name>
    <dbReference type="NCBI Taxonomy" id="294"/>
    <lineage>
        <taxon>Bacteria</taxon>
        <taxon>Pseudomonadati</taxon>
        <taxon>Pseudomonadota</taxon>
        <taxon>Gammaproteobacteria</taxon>
        <taxon>Pseudomonadales</taxon>
        <taxon>Pseudomonadaceae</taxon>
        <taxon>Pseudomonas</taxon>
    </lineage>
</organism>
<dbReference type="GO" id="GO:0043565">
    <property type="term" value="F:sequence-specific DNA binding"/>
    <property type="evidence" value="ECO:0007669"/>
    <property type="project" value="InterPro"/>
</dbReference>
<dbReference type="PANTHER" id="PTHR11019:SF159">
    <property type="entry name" value="TRANSCRIPTIONAL REGULATOR-RELATED"/>
    <property type="match status" value="1"/>
</dbReference>
<dbReference type="InterPro" id="IPR020449">
    <property type="entry name" value="Tscrpt_reg_AraC-type_HTH"/>
</dbReference>
<dbReference type="EMBL" id="CABVIN010000014">
    <property type="protein sequence ID" value="VVP56291.1"/>
    <property type="molecule type" value="Genomic_DNA"/>
</dbReference>
<dbReference type="PROSITE" id="PS01124">
    <property type="entry name" value="HTH_ARAC_FAMILY_2"/>
    <property type="match status" value="1"/>
</dbReference>
<keyword evidence="1" id="KW-0678">Repressor</keyword>
<evidence type="ECO:0000313" key="7">
    <source>
        <dbReference type="EMBL" id="VVP56291.1"/>
    </source>
</evidence>
<dbReference type="RefSeq" id="WP_105707638.1">
    <property type="nucleotide sequence ID" value="NZ_CABVIN010000014.1"/>
</dbReference>
<keyword evidence="3" id="KW-0238">DNA-binding</keyword>
<dbReference type="PRINTS" id="PR00032">
    <property type="entry name" value="HTHARAC"/>
</dbReference>
<keyword evidence="5" id="KW-0804">Transcription</keyword>
<dbReference type="InterPro" id="IPR014710">
    <property type="entry name" value="RmlC-like_jellyroll"/>
</dbReference>
<evidence type="ECO:0000313" key="8">
    <source>
        <dbReference type="Proteomes" id="UP000377224"/>
    </source>
</evidence>
<dbReference type="Gene3D" id="2.60.120.10">
    <property type="entry name" value="Jelly Rolls"/>
    <property type="match status" value="1"/>
</dbReference>
<proteinExistence type="predicted"/>
<dbReference type="InterPro" id="IPR009057">
    <property type="entry name" value="Homeodomain-like_sf"/>
</dbReference>
<dbReference type="InterPro" id="IPR011051">
    <property type="entry name" value="RmlC_Cupin_sf"/>
</dbReference>
<feature type="domain" description="HTH araC/xylS-type" evidence="6">
    <location>
        <begin position="157"/>
        <end position="257"/>
    </location>
</feature>
<evidence type="ECO:0000256" key="2">
    <source>
        <dbReference type="ARBA" id="ARBA00023015"/>
    </source>
</evidence>
<dbReference type="InterPro" id="IPR003313">
    <property type="entry name" value="AraC-bd"/>
</dbReference>
<dbReference type="SUPFAM" id="SSF51182">
    <property type="entry name" value="RmlC-like cupins"/>
    <property type="match status" value="1"/>
</dbReference>
<dbReference type="Proteomes" id="UP000377224">
    <property type="component" value="Unassembled WGS sequence"/>
</dbReference>
<dbReference type="Pfam" id="PF02311">
    <property type="entry name" value="AraC_binding"/>
    <property type="match status" value="1"/>
</dbReference>
<evidence type="ECO:0000259" key="6">
    <source>
        <dbReference type="PROSITE" id="PS01124"/>
    </source>
</evidence>
<evidence type="ECO:0000256" key="5">
    <source>
        <dbReference type="ARBA" id="ARBA00023163"/>
    </source>
</evidence>
<dbReference type="InterPro" id="IPR018060">
    <property type="entry name" value="HTH_AraC"/>
</dbReference>
<protein>
    <submittedName>
        <fullName evidence="7">HTH-type transcriptional regulator NimR</fullName>
    </submittedName>
</protein>
<dbReference type="Pfam" id="PF12833">
    <property type="entry name" value="HTH_18"/>
    <property type="match status" value="1"/>
</dbReference>
<evidence type="ECO:0000256" key="3">
    <source>
        <dbReference type="ARBA" id="ARBA00023125"/>
    </source>
</evidence>
<dbReference type="FunFam" id="1.10.10.60:FF:000132">
    <property type="entry name" value="AraC family transcriptional regulator"/>
    <property type="match status" value="1"/>
</dbReference>
<evidence type="ECO:0000256" key="4">
    <source>
        <dbReference type="ARBA" id="ARBA00023159"/>
    </source>
</evidence>
<sequence length="260" mass="28808">MRTFTGHPYQNTPRDAVVTAVDYADGTLFPLHDHQRGQFAYAASGVITVFTDDGNWVVPPQRGIWVPAQLPHSMQMRGPVTLHNTYIRKQAAQRLGLSDQCQVLDVSSLLRQLLLKAIDVPARYSSQGRDGHLMSLLLHEIAAMPVLSLNAPLPAEPRLASVCREFLNLPSLEVGIDEMAVRAGMSRRTFTRHFRLHTGISFIEWRQQACLLAAVVMLGKGQSVTQVAMALGYSSSSAFATVFKQLLGEVPSRYVVEQHF</sequence>
<name>A0A5E7Q372_PSEFL</name>
<accession>A0A5E7Q372</accession>
<keyword evidence="2" id="KW-0805">Transcription regulation</keyword>
<dbReference type="CDD" id="cd06124">
    <property type="entry name" value="cupin_NimR-like_N"/>
    <property type="match status" value="1"/>
</dbReference>
<dbReference type="Gene3D" id="1.10.10.60">
    <property type="entry name" value="Homeodomain-like"/>
    <property type="match status" value="2"/>
</dbReference>
<dbReference type="AlphaFoldDB" id="A0A5E7Q372"/>
<dbReference type="GO" id="GO:0003700">
    <property type="term" value="F:DNA-binding transcription factor activity"/>
    <property type="evidence" value="ECO:0007669"/>
    <property type="project" value="InterPro"/>
</dbReference>
<gene>
    <name evidence="7" type="primary">nimR_6</name>
    <name evidence="7" type="ORF">PS896_05723</name>
</gene>
<dbReference type="SUPFAM" id="SSF46689">
    <property type="entry name" value="Homeodomain-like"/>
    <property type="match status" value="1"/>
</dbReference>
<dbReference type="PANTHER" id="PTHR11019">
    <property type="entry name" value="HTH-TYPE TRANSCRIPTIONAL REGULATOR NIMR"/>
    <property type="match status" value="1"/>
</dbReference>
<reference evidence="7 8" key="1">
    <citation type="submission" date="2019-09" db="EMBL/GenBank/DDBJ databases">
        <authorList>
            <person name="Chandra G."/>
            <person name="Truman W A."/>
        </authorList>
    </citation>
    <scope>NUCLEOTIDE SEQUENCE [LARGE SCALE GENOMIC DNA]</scope>
    <source>
        <strain evidence="7">PS896</strain>
    </source>
</reference>
<keyword evidence="4" id="KW-0010">Activator</keyword>